<proteinExistence type="predicted"/>
<evidence type="ECO:0000313" key="1">
    <source>
        <dbReference type="EMBL" id="GAA0141835.1"/>
    </source>
</evidence>
<dbReference type="AlphaFoldDB" id="A0AAV3NR58"/>
<comment type="caution">
    <text evidence="1">The sequence shown here is derived from an EMBL/GenBank/DDBJ whole genome shotgun (WGS) entry which is preliminary data.</text>
</comment>
<gene>
    <name evidence="1" type="ORF">LIER_35466</name>
</gene>
<keyword evidence="1" id="KW-0812">Transmembrane</keyword>
<evidence type="ECO:0000313" key="2">
    <source>
        <dbReference type="Proteomes" id="UP001454036"/>
    </source>
</evidence>
<keyword evidence="2" id="KW-1185">Reference proteome</keyword>
<sequence length="168" mass="19404">MKDLVILKYFLGWCGSDWISCMLTRRSISGWIVFLGDFSISWKMNKQAIVSHSSAEAQYMSMAFVICELKWLKGLLHCLDVDHPQPMELKCDSESTLYLVQNPIFHERTKHIEIDCHFLRDTILDGTISITHVLTTNQLATIFTKALEKHQFELLLCKLGIYDLHVPT</sequence>
<dbReference type="PANTHER" id="PTHR11439">
    <property type="entry name" value="GAG-POL-RELATED RETROTRANSPOSON"/>
    <property type="match status" value="1"/>
</dbReference>
<protein>
    <submittedName>
        <fullName evidence="1">Transmembrane signal receptor</fullName>
    </submittedName>
</protein>
<accession>A0AAV3NR58</accession>
<dbReference type="PANTHER" id="PTHR11439:SF470">
    <property type="entry name" value="CYSTEINE-RICH RLK (RECEPTOR-LIKE PROTEIN KINASE) 8"/>
    <property type="match status" value="1"/>
</dbReference>
<organism evidence="1 2">
    <name type="scientific">Lithospermum erythrorhizon</name>
    <name type="common">Purple gromwell</name>
    <name type="synonym">Lithospermum officinale var. erythrorhizon</name>
    <dbReference type="NCBI Taxonomy" id="34254"/>
    <lineage>
        <taxon>Eukaryota</taxon>
        <taxon>Viridiplantae</taxon>
        <taxon>Streptophyta</taxon>
        <taxon>Embryophyta</taxon>
        <taxon>Tracheophyta</taxon>
        <taxon>Spermatophyta</taxon>
        <taxon>Magnoliopsida</taxon>
        <taxon>eudicotyledons</taxon>
        <taxon>Gunneridae</taxon>
        <taxon>Pentapetalae</taxon>
        <taxon>asterids</taxon>
        <taxon>lamiids</taxon>
        <taxon>Boraginales</taxon>
        <taxon>Boraginaceae</taxon>
        <taxon>Boraginoideae</taxon>
        <taxon>Lithospermeae</taxon>
        <taxon>Lithospermum</taxon>
    </lineage>
</organism>
<keyword evidence="1" id="KW-0472">Membrane</keyword>
<dbReference type="CDD" id="cd09272">
    <property type="entry name" value="RNase_HI_RT_Ty1"/>
    <property type="match status" value="1"/>
</dbReference>
<name>A0AAV3NR58_LITER</name>
<dbReference type="EMBL" id="BAABME010015563">
    <property type="protein sequence ID" value="GAA0141835.1"/>
    <property type="molecule type" value="Genomic_DNA"/>
</dbReference>
<dbReference type="Proteomes" id="UP001454036">
    <property type="component" value="Unassembled WGS sequence"/>
</dbReference>
<reference evidence="1 2" key="1">
    <citation type="submission" date="2024-01" db="EMBL/GenBank/DDBJ databases">
        <title>The complete chloroplast genome sequence of Lithospermum erythrorhizon: insights into the phylogenetic relationship among Boraginaceae species and the maternal lineages of purple gromwells.</title>
        <authorList>
            <person name="Okada T."/>
            <person name="Watanabe K."/>
        </authorList>
    </citation>
    <scope>NUCLEOTIDE SEQUENCE [LARGE SCALE GENOMIC DNA]</scope>
</reference>
<keyword evidence="1" id="KW-0675">Receptor</keyword>